<keyword evidence="1" id="KW-0472">Membrane</keyword>
<keyword evidence="1" id="KW-0812">Transmembrane</keyword>
<proteinExistence type="predicted"/>
<organism evidence="2 3">
    <name type="scientific">Mugilogobius chulae</name>
    <name type="common">yellowstripe goby</name>
    <dbReference type="NCBI Taxonomy" id="88201"/>
    <lineage>
        <taxon>Eukaryota</taxon>
        <taxon>Metazoa</taxon>
        <taxon>Chordata</taxon>
        <taxon>Craniata</taxon>
        <taxon>Vertebrata</taxon>
        <taxon>Euteleostomi</taxon>
        <taxon>Actinopterygii</taxon>
        <taxon>Neopterygii</taxon>
        <taxon>Teleostei</taxon>
        <taxon>Neoteleostei</taxon>
        <taxon>Acanthomorphata</taxon>
        <taxon>Gobiaria</taxon>
        <taxon>Gobiiformes</taxon>
        <taxon>Gobioidei</taxon>
        <taxon>Gobiidae</taxon>
        <taxon>Gobionellinae</taxon>
        <taxon>Mugilogobius</taxon>
    </lineage>
</organism>
<evidence type="ECO:0000313" key="2">
    <source>
        <dbReference type="EMBL" id="KAK7882580.1"/>
    </source>
</evidence>
<name>A0AAW0MSP6_9GOBI</name>
<evidence type="ECO:0000313" key="3">
    <source>
        <dbReference type="Proteomes" id="UP001460270"/>
    </source>
</evidence>
<evidence type="ECO:0000256" key="1">
    <source>
        <dbReference type="SAM" id="Phobius"/>
    </source>
</evidence>
<gene>
    <name evidence="2" type="ORF">WMY93_028754</name>
</gene>
<dbReference type="EMBL" id="JBBPFD010000021">
    <property type="protein sequence ID" value="KAK7882580.1"/>
    <property type="molecule type" value="Genomic_DNA"/>
</dbReference>
<dbReference type="Proteomes" id="UP001460270">
    <property type="component" value="Unassembled WGS sequence"/>
</dbReference>
<accession>A0AAW0MSP6</accession>
<keyword evidence="1" id="KW-1133">Transmembrane helix</keyword>
<reference evidence="3" key="1">
    <citation type="submission" date="2024-04" db="EMBL/GenBank/DDBJ databases">
        <title>Salinicola lusitanus LLJ914,a marine bacterium isolated from the Okinawa Trough.</title>
        <authorList>
            <person name="Li J."/>
        </authorList>
    </citation>
    <scope>NUCLEOTIDE SEQUENCE [LARGE SCALE GENOMIC DNA]</scope>
</reference>
<comment type="caution">
    <text evidence="2">The sequence shown here is derived from an EMBL/GenBank/DDBJ whole genome shotgun (WGS) entry which is preliminary data.</text>
</comment>
<dbReference type="AlphaFoldDB" id="A0AAW0MSP6"/>
<keyword evidence="3" id="KW-1185">Reference proteome</keyword>
<feature type="transmembrane region" description="Helical" evidence="1">
    <location>
        <begin position="12"/>
        <end position="35"/>
    </location>
</feature>
<sequence>MGNNGSQVNSTAVGVAVGFGILFILFTIAIVQFCCKYKCKDCKKKFKNCCKKKKPPLRDRVLTKVGLKKSPTPFSISSYVKQ</sequence>
<protein>
    <submittedName>
        <fullName evidence="2">Uncharacterized protein</fullName>
    </submittedName>
</protein>